<evidence type="ECO:0000313" key="3">
    <source>
        <dbReference type="EMBL" id="KKM27627.1"/>
    </source>
</evidence>
<reference evidence="3" key="1">
    <citation type="journal article" date="2015" name="Nature">
        <title>Complex archaea that bridge the gap between prokaryotes and eukaryotes.</title>
        <authorList>
            <person name="Spang A."/>
            <person name="Saw J.H."/>
            <person name="Jorgensen S.L."/>
            <person name="Zaremba-Niedzwiedzka K."/>
            <person name="Martijn J."/>
            <person name="Lind A.E."/>
            <person name="van Eijk R."/>
            <person name="Schleper C."/>
            <person name="Guy L."/>
            <person name="Ettema T.J."/>
        </authorList>
    </citation>
    <scope>NUCLEOTIDE SEQUENCE</scope>
</reference>
<organism evidence="3">
    <name type="scientific">marine sediment metagenome</name>
    <dbReference type="NCBI Taxonomy" id="412755"/>
    <lineage>
        <taxon>unclassified sequences</taxon>
        <taxon>metagenomes</taxon>
        <taxon>ecological metagenomes</taxon>
    </lineage>
</organism>
<evidence type="ECO:0000256" key="1">
    <source>
        <dbReference type="SAM" id="Coils"/>
    </source>
</evidence>
<comment type="caution">
    <text evidence="3">The sequence shown here is derived from an EMBL/GenBank/DDBJ whole genome shotgun (WGS) entry which is preliminary data.</text>
</comment>
<protein>
    <recommendedName>
        <fullName evidence="4">Scaffolding protein</fullName>
    </recommendedName>
</protein>
<feature type="region of interest" description="Disordered" evidence="2">
    <location>
        <begin position="1"/>
        <end position="33"/>
    </location>
</feature>
<feature type="compositionally biased region" description="Basic and acidic residues" evidence="2">
    <location>
        <begin position="189"/>
        <end position="213"/>
    </location>
</feature>
<gene>
    <name evidence="3" type="ORF">LCGC14_1572830</name>
</gene>
<dbReference type="EMBL" id="LAZR01012286">
    <property type="protein sequence ID" value="KKM27627.1"/>
    <property type="molecule type" value="Genomic_DNA"/>
</dbReference>
<accession>A0A0F9IJD3</accession>
<name>A0A0F9IJD3_9ZZZZ</name>
<feature type="compositionally biased region" description="Basic and acidic residues" evidence="2">
    <location>
        <begin position="1"/>
        <end position="10"/>
    </location>
</feature>
<feature type="region of interest" description="Disordered" evidence="2">
    <location>
        <begin position="176"/>
        <end position="213"/>
    </location>
</feature>
<feature type="coiled-coil region" evidence="1">
    <location>
        <begin position="88"/>
        <end position="122"/>
    </location>
</feature>
<evidence type="ECO:0000256" key="2">
    <source>
        <dbReference type="SAM" id="MobiDB-lite"/>
    </source>
</evidence>
<evidence type="ECO:0008006" key="4">
    <source>
        <dbReference type="Google" id="ProtNLM"/>
    </source>
</evidence>
<keyword evidence="1" id="KW-0175">Coiled coil</keyword>
<sequence length="213" mass="23490">MADGTVKPEGEVSTPTEKQETPTEKTYSQTDIEKIRSDAAAEVGRATKAAETAAAQAKKASERTNKYIEQSRVAELEAKRDEPDALSVIRTRHAREELEDELATKNTELETVNQTMETMKAETQQNTKELYAREIATRLQVDVEDLLLTDGSKEAMEKLALKLTKTEEAKLVLRVDQGGGVGSASGRKPTVEELKASDPLETQKKVDAGEWKL</sequence>
<dbReference type="AlphaFoldDB" id="A0A0F9IJD3"/>
<proteinExistence type="predicted"/>